<dbReference type="Proteomes" id="UP000192393">
    <property type="component" value="Unassembled WGS sequence"/>
</dbReference>
<dbReference type="InterPro" id="IPR026444">
    <property type="entry name" value="Secre_tail"/>
</dbReference>
<evidence type="ECO:0000256" key="1">
    <source>
        <dbReference type="ARBA" id="ARBA00022729"/>
    </source>
</evidence>
<dbReference type="STRING" id="1434700.SAMN06296427_11084"/>
<dbReference type="AlphaFoldDB" id="A0A1W2CHL4"/>
<name>A0A1W2CHL4_9FLAO</name>
<keyword evidence="5" id="KW-1185">Reference proteome</keyword>
<reference evidence="4 5" key="1">
    <citation type="submission" date="2017-04" db="EMBL/GenBank/DDBJ databases">
        <authorList>
            <person name="Afonso C.L."/>
            <person name="Miller P.J."/>
            <person name="Scott M.A."/>
            <person name="Spackman E."/>
            <person name="Goraichik I."/>
            <person name="Dimitrov K.M."/>
            <person name="Suarez D.L."/>
            <person name="Swayne D.E."/>
        </authorList>
    </citation>
    <scope>NUCLEOTIDE SEQUENCE [LARGE SCALE GENOMIC DNA]</scope>
    <source>
        <strain evidence="4 5">CGMCC 1.12708</strain>
    </source>
</reference>
<protein>
    <submittedName>
        <fullName evidence="4">Por secretion system C-terminal sorting domain-containing protein</fullName>
    </submittedName>
</protein>
<sequence length="1123" mass="121166">MRKYLFYIGFLSLVLLTGQSFLGSLWAQARSSLLSNTESSELNKDDTNSYGTLKENGILSPPANDNCEDVTPIQLTNGIPVTFIGTTVGGTASDDEMNNLGEAVVWEAVTLTECSTLTVDFCGTAAGNMNEIYTIAAKDCFFSDFSYPNEYNDCDDGNKSYTFKNLPAGTYYLPIMANPDYSTLGEYTMNVIAVACPSAPANDNCEDITPTVLTNGTSVSFTGQTEMQTASPEELSVFGRPVVWEAVTLTGECNNLTVDFCGTTSQFASTIYYTKSCPASEYFSAHRSDTSTCSDGNTTAHFYNLPSGIYYLPVILDPYSGNPTGSYTMNVISENCPPAPANDNCVDVAPTQLTNGISASFSGTTVGATANPAETVIAGNRPVVWEAVTITGECNTLSVSYCGTPASTNVGMNSFITQSCSPTAGERMYSNTTDFSSCEDGKLTLYWYNLPAGTYYIPVITDLSSSTLGEYTMTVLSEDCPTAPANDNCEDVIPTELINGIPVTFNGTTLGGTSNPHEISVFGKPVVWEAVTLTGSCNNLTIDFCGTDSEIVNYWSMLKVYLDSCSATTYTTGIANNTSCEGTYELGTVHFYDLPAGTYYIPIAINYNKLGEYTMNVISEDCPVIPENDNCEDAIALTCGNTYTGSTMGASDSGGNPAKDVFYTYTGNGTEEFVTLSLCGSNYDTYIRVYSDCTLTNEIAFNDNFCGTQSQVSFTSDGTSNYVIMIEGAGSSFGNYELKVNCTGTDIPANDNCEDAIALSCGETEMGNTIFATDSGGNSTSDVFYSYTGEGEPELVTVSLCGSTYNTYLRVFKDCALTEEIVANSNSLSCHGNQSELSFVSDGISTYIIMVEGKIYPESLSKGAYEISLTCGEAPAELNCETTLVPSDNMQDAMTLGHVGSFGTQYAVDIPVGDNGYTIEGFVPTVLSPSTYFNFIFFEDNDGIPGEELFTRAGAIESSENLGTLFSVPVLKYTVKFDPVVFQPNTTYWIQIDCNSMGWGYTEFEPMRLGHPDAAYNWTDDVWESMDSKDQLAFELICSELGVSDLNSFEFSYYPNPVKDILNISSKSKVKSVSVFNLTGQKVINDLKVTNGQINVDSLTPGAYVFRVILEGDQVETFKIIKK</sequence>
<feature type="region of interest" description="Disordered" evidence="2">
    <location>
        <begin position="37"/>
        <end position="63"/>
    </location>
</feature>
<gene>
    <name evidence="4" type="ORF">SAMN06296427_11084</name>
</gene>
<evidence type="ECO:0000259" key="3">
    <source>
        <dbReference type="Pfam" id="PF18962"/>
    </source>
</evidence>
<dbReference type="Pfam" id="PF18962">
    <property type="entry name" value="Por_Secre_tail"/>
    <property type="match status" value="1"/>
</dbReference>
<dbReference type="OrthoDB" id="869215at2"/>
<dbReference type="NCBIfam" id="TIGR04183">
    <property type="entry name" value="Por_Secre_tail"/>
    <property type="match status" value="1"/>
</dbReference>
<evidence type="ECO:0000256" key="2">
    <source>
        <dbReference type="SAM" id="MobiDB-lite"/>
    </source>
</evidence>
<accession>A0A1W2CHL4</accession>
<dbReference type="RefSeq" id="WP_084018501.1">
    <property type="nucleotide sequence ID" value="NZ_FWXS01000010.1"/>
</dbReference>
<evidence type="ECO:0000313" key="5">
    <source>
        <dbReference type="Proteomes" id="UP000192393"/>
    </source>
</evidence>
<keyword evidence="1" id="KW-0732">Signal</keyword>
<dbReference type="EMBL" id="FWXS01000010">
    <property type="protein sequence ID" value="SMC84556.1"/>
    <property type="molecule type" value="Genomic_DNA"/>
</dbReference>
<feature type="domain" description="Secretion system C-terminal sorting" evidence="3">
    <location>
        <begin position="1054"/>
        <end position="1116"/>
    </location>
</feature>
<organism evidence="4 5">
    <name type="scientific">Moheibacter sediminis</name>
    <dbReference type="NCBI Taxonomy" id="1434700"/>
    <lineage>
        <taxon>Bacteria</taxon>
        <taxon>Pseudomonadati</taxon>
        <taxon>Bacteroidota</taxon>
        <taxon>Flavobacteriia</taxon>
        <taxon>Flavobacteriales</taxon>
        <taxon>Weeksellaceae</taxon>
        <taxon>Moheibacter</taxon>
    </lineage>
</organism>
<proteinExistence type="predicted"/>
<evidence type="ECO:0000313" key="4">
    <source>
        <dbReference type="EMBL" id="SMC84556.1"/>
    </source>
</evidence>
<dbReference type="Gene3D" id="2.60.120.380">
    <property type="match status" value="1"/>
</dbReference>